<evidence type="ECO:0000313" key="2">
    <source>
        <dbReference type="Proteomes" id="UP000559256"/>
    </source>
</evidence>
<name>A0A8H5CMH6_9AGAR</name>
<sequence>MFTPIFLLTLPHPSLTPVGGFGFDGQHLSCSSNPLMFSNVSLRQRLLSLALKINDDPISNVFPIRVTALPLIQALSINSPADTFSLLKQEIRVQART</sequence>
<dbReference type="Proteomes" id="UP000559256">
    <property type="component" value="Unassembled WGS sequence"/>
</dbReference>
<keyword evidence="2" id="KW-1185">Reference proteome</keyword>
<protein>
    <submittedName>
        <fullName evidence="1">Uncharacterized protein</fullName>
    </submittedName>
</protein>
<organism evidence="1 2">
    <name type="scientific">Tetrapyrgos nigripes</name>
    <dbReference type="NCBI Taxonomy" id="182062"/>
    <lineage>
        <taxon>Eukaryota</taxon>
        <taxon>Fungi</taxon>
        <taxon>Dikarya</taxon>
        <taxon>Basidiomycota</taxon>
        <taxon>Agaricomycotina</taxon>
        <taxon>Agaricomycetes</taxon>
        <taxon>Agaricomycetidae</taxon>
        <taxon>Agaricales</taxon>
        <taxon>Marasmiineae</taxon>
        <taxon>Marasmiaceae</taxon>
        <taxon>Tetrapyrgos</taxon>
    </lineage>
</organism>
<comment type="caution">
    <text evidence="1">The sequence shown here is derived from an EMBL/GenBank/DDBJ whole genome shotgun (WGS) entry which is preliminary data.</text>
</comment>
<gene>
    <name evidence="1" type="ORF">D9758_015465</name>
</gene>
<dbReference type="AlphaFoldDB" id="A0A8H5CMH6"/>
<reference evidence="1 2" key="1">
    <citation type="journal article" date="2020" name="ISME J.">
        <title>Uncovering the hidden diversity of litter-decomposition mechanisms in mushroom-forming fungi.</title>
        <authorList>
            <person name="Floudas D."/>
            <person name="Bentzer J."/>
            <person name="Ahren D."/>
            <person name="Johansson T."/>
            <person name="Persson P."/>
            <person name="Tunlid A."/>
        </authorList>
    </citation>
    <scope>NUCLEOTIDE SEQUENCE [LARGE SCALE GENOMIC DNA]</scope>
    <source>
        <strain evidence="1 2">CBS 291.85</strain>
    </source>
</reference>
<evidence type="ECO:0000313" key="1">
    <source>
        <dbReference type="EMBL" id="KAF5344430.1"/>
    </source>
</evidence>
<accession>A0A8H5CMH6</accession>
<proteinExistence type="predicted"/>
<dbReference type="EMBL" id="JAACJM010000125">
    <property type="protein sequence ID" value="KAF5344430.1"/>
    <property type="molecule type" value="Genomic_DNA"/>
</dbReference>